<dbReference type="GO" id="GO:0005886">
    <property type="term" value="C:plasma membrane"/>
    <property type="evidence" value="ECO:0007669"/>
    <property type="project" value="TreeGrafter"/>
</dbReference>
<evidence type="ECO:0000259" key="6">
    <source>
        <dbReference type="PROSITE" id="PS51671"/>
    </source>
</evidence>
<evidence type="ECO:0000313" key="9">
    <source>
        <dbReference type="EMBL" id="TQV73744.1"/>
    </source>
</evidence>
<dbReference type="GO" id="GO:0015970">
    <property type="term" value="P:guanosine tetraphosphate biosynthetic process"/>
    <property type="evidence" value="ECO:0007669"/>
    <property type="project" value="UniProtKB-UniPathway"/>
</dbReference>
<evidence type="ECO:0000256" key="2">
    <source>
        <dbReference type="ARBA" id="ARBA00024329"/>
    </source>
</evidence>
<evidence type="ECO:0000259" key="8">
    <source>
        <dbReference type="PROSITE" id="PS51880"/>
    </source>
</evidence>
<evidence type="ECO:0000256" key="3">
    <source>
        <dbReference type="ARBA" id="ARBA00024387"/>
    </source>
</evidence>
<dbReference type="Pfam" id="PF19296">
    <property type="entry name" value="RelA_AH_RIS"/>
    <property type="match status" value="1"/>
</dbReference>
<dbReference type="InterPro" id="IPR012676">
    <property type="entry name" value="TGS-like"/>
</dbReference>
<comment type="pathway">
    <text evidence="2">Purine metabolism; ppGpp biosynthesis; ppGpp from GDP: step 1/1.</text>
</comment>
<dbReference type="PANTHER" id="PTHR21262">
    <property type="entry name" value="GUANOSINE-3',5'-BIS DIPHOSPHATE 3'-PYROPHOSPHOHYDROLASE"/>
    <property type="match status" value="1"/>
</dbReference>
<keyword evidence="9" id="KW-0418">Kinase</keyword>
<comment type="caution">
    <text evidence="9">The sequence shown here is derived from an EMBL/GenBank/DDBJ whole genome shotgun (WGS) entry which is preliminary data.</text>
</comment>
<dbReference type="GO" id="GO:0016301">
    <property type="term" value="F:kinase activity"/>
    <property type="evidence" value="ECO:0007669"/>
    <property type="project" value="UniProtKB-KW"/>
</dbReference>
<dbReference type="SUPFAM" id="SSF109604">
    <property type="entry name" value="HD-domain/PDEase-like"/>
    <property type="match status" value="1"/>
</dbReference>
<dbReference type="PROSITE" id="PS51880">
    <property type="entry name" value="TGS"/>
    <property type="match status" value="1"/>
</dbReference>
<keyword evidence="10" id="KW-1185">Reference proteome</keyword>
<dbReference type="Gene3D" id="1.10.3210.10">
    <property type="entry name" value="Hypothetical protein af1432"/>
    <property type="match status" value="1"/>
</dbReference>
<dbReference type="InterPro" id="IPR033655">
    <property type="entry name" value="TGS_RelA/SpoT"/>
</dbReference>
<dbReference type="Pfam" id="PF04607">
    <property type="entry name" value="RelA_SpoT"/>
    <property type="match status" value="1"/>
</dbReference>
<evidence type="ECO:0000256" key="1">
    <source>
        <dbReference type="ARBA" id="ARBA00022801"/>
    </source>
</evidence>
<dbReference type="InterPro" id="IPR045600">
    <property type="entry name" value="RelA/SpoT_AH_RIS"/>
</dbReference>
<feature type="domain" description="ACT" evidence="6">
    <location>
        <begin position="631"/>
        <end position="704"/>
    </location>
</feature>
<dbReference type="SMART" id="SM00471">
    <property type="entry name" value="HDc"/>
    <property type="match status" value="1"/>
</dbReference>
<dbReference type="PROSITE" id="PS51831">
    <property type="entry name" value="HD"/>
    <property type="match status" value="1"/>
</dbReference>
<dbReference type="Pfam" id="PF02824">
    <property type="entry name" value="TGS"/>
    <property type="match status" value="1"/>
</dbReference>
<dbReference type="GO" id="GO:0008728">
    <property type="term" value="F:GTP diphosphokinase activity"/>
    <property type="evidence" value="ECO:0007669"/>
    <property type="project" value="TreeGrafter"/>
</dbReference>
<protein>
    <recommendedName>
        <fullName evidence="3">guanosine-3',5'-bis(diphosphate) 3'-diphosphatase</fullName>
        <ecNumber evidence="3">3.1.7.2</ecNumber>
    </recommendedName>
</protein>
<comment type="catalytic activity">
    <reaction evidence="4">
        <text>guanosine 3',5'-bis(diphosphate) + H2O = GDP + diphosphate + H(+)</text>
        <dbReference type="Rhea" id="RHEA:14253"/>
        <dbReference type="ChEBI" id="CHEBI:15377"/>
        <dbReference type="ChEBI" id="CHEBI:15378"/>
        <dbReference type="ChEBI" id="CHEBI:33019"/>
        <dbReference type="ChEBI" id="CHEBI:58189"/>
        <dbReference type="ChEBI" id="CHEBI:77828"/>
        <dbReference type="EC" id="3.1.7.2"/>
    </reaction>
</comment>
<dbReference type="Proteomes" id="UP000317839">
    <property type="component" value="Unassembled WGS sequence"/>
</dbReference>
<proteinExistence type="inferred from homology"/>
<name>A0A545T949_9GAMM</name>
<dbReference type="InterPro" id="IPR006674">
    <property type="entry name" value="HD_domain"/>
</dbReference>
<dbReference type="SUPFAM" id="SSF81301">
    <property type="entry name" value="Nucleotidyltransferase"/>
    <property type="match status" value="1"/>
</dbReference>
<dbReference type="GO" id="GO:0008893">
    <property type="term" value="F:guanosine-3',5'-bis(diphosphate) 3'-diphosphatase activity"/>
    <property type="evidence" value="ECO:0007669"/>
    <property type="project" value="UniProtKB-EC"/>
</dbReference>
<dbReference type="SMART" id="SM00954">
    <property type="entry name" value="RelA_SpoT"/>
    <property type="match status" value="1"/>
</dbReference>
<dbReference type="FunFam" id="3.10.20.30:FF:000002">
    <property type="entry name" value="GTP pyrophosphokinase (RelA/SpoT)"/>
    <property type="match status" value="1"/>
</dbReference>
<dbReference type="PANTHER" id="PTHR21262:SF36">
    <property type="entry name" value="BIFUNCTIONAL (P)PPGPP SYNTHASE_HYDROLASE SPOT"/>
    <property type="match status" value="1"/>
</dbReference>
<gene>
    <name evidence="9" type="primary">spoT</name>
    <name evidence="9" type="ORF">FLL45_12805</name>
</gene>
<dbReference type="InterPro" id="IPR012675">
    <property type="entry name" value="Beta-grasp_dom_sf"/>
</dbReference>
<dbReference type="InterPro" id="IPR003607">
    <property type="entry name" value="HD/PDEase_dom"/>
</dbReference>
<dbReference type="InterPro" id="IPR045865">
    <property type="entry name" value="ACT-like_dom_sf"/>
</dbReference>
<dbReference type="CDD" id="cd00077">
    <property type="entry name" value="HDc"/>
    <property type="match status" value="1"/>
</dbReference>
<sequence>MYLFSGLKEQLQSYLDASQVQEVEQAYVLARDAHDGQLRSSGDPYITHPVAVAKILASLHLDHQTIMAAILHDVIEDCEVTAEELTDKFGERVSDLVEGVSKLTQIKFRSREEAQAENFRKMMMAMVEDLRVVLIKLADRLHNMRTLGSLRPDKQRRIAKETIEIYAPIANRLGMYAIRQELEELGFAAKHPMRYRVIRDSVKKARGNRKEIVSSICNNIQSRLDTEHIVADVTGREKSPFSIYQKMLEKVGEKTKVFDDIMDVYGFRVTTDSEDNCYRVLGQLHNLYRPVPGRFKDYIAIPKANGYQSLHTTLKGPHGLHIEVQIRTTTMDQMAENGVAAHWLYKSGNDINRAEIRAREWMRNLLELQKNTGDSLEFIESVKIDLFPDEVYIFTPNGNIIELPKKATPVDFAYAIHTDVGNSCIACKVDGKISALSSELSNGQTVEIITAPGAKPNPGWLSFVTTSKARTNIRHFIKNLRRDDAINLGKRLLEKALGGVSIESVDPDIVKKVLKETRHAEFDDILAEIGLGQTASIIIAHRLDPKVETASHEKKEENVPLAIKGTEGMMIEYARCCHPIPGDPIVGTVSTSGGFILHRQDCNNVANHRAHLDKYVPVQWEKNIEGDFRVELRVDVVNQHGVLAKVTSLIADEGVNIVNIEIDAKDGTTNLLSFLVDVKNRLHLANIIKKIRLYDFVIKVSRHR</sequence>
<dbReference type="UniPathway" id="UPA00908">
    <property type="reaction ID" value="UER00886"/>
</dbReference>
<dbReference type="CDD" id="cd05399">
    <property type="entry name" value="NT_Rel-Spo_like"/>
    <property type="match status" value="1"/>
</dbReference>
<dbReference type="InterPro" id="IPR007685">
    <property type="entry name" value="RelA_SpoT"/>
</dbReference>
<dbReference type="CDD" id="cd01668">
    <property type="entry name" value="TGS_RSH"/>
    <property type="match status" value="1"/>
</dbReference>
<dbReference type="CDD" id="cd04876">
    <property type="entry name" value="ACT_RelA-SpoT"/>
    <property type="match status" value="1"/>
</dbReference>
<dbReference type="InterPro" id="IPR002912">
    <property type="entry name" value="ACT_dom"/>
</dbReference>
<comment type="function">
    <text evidence="5">In eubacteria ppGpp (guanosine 3'-diphosphate 5'-diphosphate) is a mediator of the stringent response that coordinates a variety of cellular activities in response to changes in nutritional abundance.</text>
</comment>
<organism evidence="9 10">
    <name type="scientific">Aliikangiella marina</name>
    <dbReference type="NCBI Taxonomy" id="1712262"/>
    <lineage>
        <taxon>Bacteria</taxon>
        <taxon>Pseudomonadati</taxon>
        <taxon>Pseudomonadota</taxon>
        <taxon>Gammaproteobacteria</taxon>
        <taxon>Oceanospirillales</taxon>
        <taxon>Pleioneaceae</taxon>
        <taxon>Aliikangiella</taxon>
    </lineage>
</organism>
<dbReference type="Gene3D" id="3.30.460.10">
    <property type="entry name" value="Beta Polymerase, domain 2"/>
    <property type="match status" value="1"/>
</dbReference>
<feature type="domain" description="HD" evidence="7">
    <location>
        <begin position="45"/>
        <end position="144"/>
    </location>
</feature>
<dbReference type="OrthoDB" id="9805041at2"/>
<dbReference type="RefSeq" id="WP_142942452.1">
    <property type="nucleotide sequence ID" value="NZ_VIKR01000003.1"/>
</dbReference>
<dbReference type="GO" id="GO:0015949">
    <property type="term" value="P:nucleobase-containing small molecule interconversion"/>
    <property type="evidence" value="ECO:0007669"/>
    <property type="project" value="UniProtKB-ARBA"/>
</dbReference>
<dbReference type="NCBIfam" id="NF008303">
    <property type="entry name" value="PRK11092.1"/>
    <property type="match status" value="1"/>
</dbReference>
<dbReference type="AlphaFoldDB" id="A0A545T949"/>
<evidence type="ECO:0000259" key="7">
    <source>
        <dbReference type="PROSITE" id="PS51831"/>
    </source>
</evidence>
<dbReference type="PROSITE" id="PS51671">
    <property type="entry name" value="ACT"/>
    <property type="match status" value="1"/>
</dbReference>
<dbReference type="FunFam" id="1.10.3210.10:FF:000001">
    <property type="entry name" value="GTP pyrophosphokinase RelA"/>
    <property type="match status" value="1"/>
</dbReference>
<dbReference type="Pfam" id="PF13328">
    <property type="entry name" value="HD_4"/>
    <property type="match status" value="1"/>
</dbReference>
<dbReference type="NCBIfam" id="TIGR00691">
    <property type="entry name" value="spoT_relA"/>
    <property type="match status" value="1"/>
</dbReference>
<keyword evidence="9" id="KW-0808">Transferase</keyword>
<dbReference type="Gene3D" id="3.10.20.30">
    <property type="match status" value="1"/>
</dbReference>
<dbReference type="EMBL" id="VIKR01000003">
    <property type="protein sequence ID" value="TQV73744.1"/>
    <property type="molecule type" value="Genomic_DNA"/>
</dbReference>
<dbReference type="FunFam" id="3.30.460.10:FF:000001">
    <property type="entry name" value="GTP pyrophosphokinase RelA"/>
    <property type="match status" value="1"/>
</dbReference>
<keyword evidence="1 9" id="KW-0378">Hydrolase</keyword>
<dbReference type="GO" id="GO:0042594">
    <property type="term" value="P:response to starvation"/>
    <property type="evidence" value="ECO:0007669"/>
    <property type="project" value="TreeGrafter"/>
</dbReference>
<dbReference type="SUPFAM" id="SSF55021">
    <property type="entry name" value="ACT-like"/>
    <property type="match status" value="1"/>
</dbReference>
<dbReference type="InterPro" id="IPR004095">
    <property type="entry name" value="TGS"/>
</dbReference>
<evidence type="ECO:0000256" key="5">
    <source>
        <dbReference type="RuleBase" id="RU003847"/>
    </source>
</evidence>
<dbReference type="Gene3D" id="3.30.70.260">
    <property type="match status" value="1"/>
</dbReference>
<dbReference type="Pfam" id="PF13291">
    <property type="entry name" value="ACT_4"/>
    <property type="match status" value="1"/>
</dbReference>
<accession>A0A545T949</accession>
<evidence type="ECO:0000313" key="10">
    <source>
        <dbReference type="Proteomes" id="UP000317839"/>
    </source>
</evidence>
<dbReference type="InterPro" id="IPR043519">
    <property type="entry name" value="NT_sf"/>
</dbReference>
<dbReference type="EC" id="3.1.7.2" evidence="3"/>
<feature type="domain" description="TGS" evidence="8">
    <location>
        <begin position="389"/>
        <end position="450"/>
    </location>
</feature>
<dbReference type="SUPFAM" id="SSF81271">
    <property type="entry name" value="TGS-like"/>
    <property type="match status" value="1"/>
</dbReference>
<dbReference type="InterPro" id="IPR004811">
    <property type="entry name" value="RelA/Spo_fam"/>
</dbReference>
<comment type="similarity">
    <text evidence="5">Belongs to the relA/spoT family.</text>
</comment>
<reference evidence="9 10" key="1">
    <citation type="submission" date="2019-06" db="EMBL/GenBank/DDBJ databases">
        <title>Draft genome of Aliikangiella marina GYP-15.</title>
        <authorList>
            <person name="Wang G."/>
        </authorList>
    </citation>
    <scope>NUCLEOTIDE SEQUENCE [LARGE SCALE GENOMIC DNA]</scope>
    <source>
        <strain evidence="9 10">GYP-15</strain>
    </source>
</reference>
<evidence type="ECO:0000256" key="4">
    <source>
        <dbReference type="ARBA" id="ARBA00047968"/>
    </source>
</evidence>